<dbReference type="InterPro" id="IPR006311">
    <property type="entry name" value="TAT_signal"/>
</dbReference>
<sequence length="467" mass="50387">MTLEPAESAIASLVNRRDVFRMAGLGAAASVLPTAALAAAAPTAAVAQERAAVTTGVQPRAAAELPLVGGTQFPIGIFWPPHPYETTVARYTEIADAGFTFVVSGNYADDGNIIGQMLSVADQTGLKVLVSDDTQVRNMTRWFTISDDRSVPMSITTADARELFQRALDAYGPHKSLAGFNLFDEPWDGIFGSLGKAFDVARTLAPQLLPYANLLPGNGPSYDTYVNNYIAATKPALLSFDRYPIVASGEDTGYFDNWARFRLAGLAHNLPTWTYIQTLAYNGHRSPTAADLLWQVNVSLAYGAKGIQYFTYWTPDPARGEGFGPALITLDGHRTERYTAAKKINTQWLQPVGQQLKPLVSESVQHANESPLPTNAAGFVADDYVSAVSGSAVILGRFSESDSSRKHLLVANRSVSDAAATVVHTGSAVTGVQLFDPRHNRWLTYANPQQLAVALQPGEAQLFRLLH</sequence>
<protein>
    <recommendedName>
        <fullName evidence="3">Glycoside hydrolase family 42 N-terminal domain-containing protein</fullName>
    </recommendedName>
</protein>
<evidence type="ECO:0008006" key="3">
    <source>
        <dbReference type="Google" id="ProtNLM"/>
    </source>
</evidence>
<name>A0ABN2IMD7_9ACTN</name>
<dbReference type="EMBL" id="BAAANY010000032">
    <property type="protein sequence ID" value="GAA1707931.1"/>
    <property type="molecule type" value="Genomic_DNA"/>
</dbReference>
<dbReference type="Proteomes" id="UP001500618">
    <property type="component" value="Unassembled WGS sequence"/>
</dbReference>
<keyword evidence="2" id="KW-1185">Reference proteome</keyword>
<dbReference type="PROSITE" id="PS51318">
    <property type="entry name" value="TAT"/>
    <property type="match status" value="1"/>
</dbReference>
<comment type="caution">
    <text evidence="1">The sequence shown here is derived from an EMBL/GenBank/DDBJ whole genome shotgun (WGS) entry which is preliminary data.</text>
</comment>
<proteinExistence type="predicted"/>
<evidence type="ECO:0000313" key="1">
    <source>
        <dbReference type="EMBL" id="GAA1707931.1"/>
    </source>
</evidence>
<reference evidence="1 2" key="1">
    <citation type="journal article" date="2019" name="Int. J. Syst. Evol. Microbiol.">
        <title>The Global Catalogue of Microorganisms (GCM) 10K type strain sequencing project: providing services to taxonomists for standard genome sequencing and annotation.</title>
        <authorList>
            <consortium name="The Broad Institute Genomics Platform"/>
            <consortium name="The Broad Institute Genome Sequencing Center for Infectious Disease"/>
            <person name="Wu L."/>
            <person name="Ma J."/>
        </authorList>
    </citation>
    <scope>NUCLEOTIDE SEQUENCE [LARGE SCALE GENOMIC DNA]</scope>
    <source>
        <strain evidence="1 2">JCM 14718</strain>
    </source>
</reference>
<evidence type="ECO:0000313" key="2">
    <source>
        <dbReference type="Proteomes" id="UP001500618"/>
    </source>
</evidence>
<dbReference type="Gene3D" id="3.20.20.80">
    <property type="entry name" value="Glycosidases"/>
    <property type="match status" value="1"/>
</dbReference>
<dbReference type="SUPFAM" id="SSF51445">
    <property type="entry name" value="(Trans)glycosidases"/>
    <property type="match status" value="1"/>
</dbReference>
<gene>
    <name evidence="1" type="ORF">GCM10009765_66830</name>
</gene>
<accession>A0ABN2IMD7</accession>
<dbReference type="RefSeq" id="WP_344314179.1">
    <property type="nucleotide sequence ID" value="NZ_BAAANY010000032.1"/>
</dbReference>
<organism evidence="1 2">
    <name type="scientific">Fodinicola feengrottensis</name>
    <dbReference type="NCBI Taxonomy" id="435914"/>
    <lineage>
        <taxon>Bacteria</taxon>
        <taxon>Bacillati</taxon>
        <taxon>Actinomycetota</taxon>
        <taxon>Actinomycetes</taxon>
        <taxon>Mycobacteriales</taxon>
        <taxon>Fodinicola</taxon>
    </lineage>
</organism>
<dbReference type="InterPro" id="IPR017853">
    <property type="entry name" value="GH"/>
</dbReference>